<dbReference type="Ensembl" id="ENSCMUT00000001830.2">
    <property type="protein sequence ID" value="ENSCMUP00000001706.2"/>
    <property type="gene ID" value="ENSCMUG00000001135.2"/>
</dbReference>
<keyword evidence="6" id="KW-0964">Secreted</keyword>
<dbReference type="PROSITE" id="PS50963">
    <property type="entry name" value="LINK_2"/>
    <property type="match status" value="1"/>
</dbReference>
<accession>A0A8C3D4U1</accession>
<feature type="region of interest" description="Disordered" evidence="25">
    <location>
        <begin position="652"/>
        <end position="790"/>
    </location>
</feature>
<keyword evidence="8 26" id="KW-0812">Transmembrane</keyword>
<proteinExistence type="predicted"/>
<evidence type="ECO:0000313" key="29">
    <source>
        <dbReference type="Proteomes" id="UP000694553"/>
    </source>
</evidence>
<evidence type="ECO:0000256" key="17">
    <source>
        <dbReference type="ARBA" id="ARBA00023273"/>
    </source>
</evidence>
<evidence type="ECO:0000256" key="12">
    <source>
        <dbReference type="ARBA" id="ARBA00022989"/>
    </source>
</evidence>
<evidence type="ECO:0000256" key="27">
    <source>
        <dbReference type="SAM" id="SignalP"/>
    </source>
</evidence>
<dbReference type="PRINTS" id="PR01265">
    <property type="entry name" value="LINKMODULE"/>
</dbReference>
<feature type="region of interest" description="Disordered" evidence="25">
    <location>
        <begin position="287"/>
        <end position="329"/>
    </location>
</feature>
<evidence type="ECO:0000256" key="7">
    <source>
        <dbReference type="ARBA" id="ARBA00022553"/>
    </source>
</evidence>
<dbReference type="GO" id="GO:0005576">
    <property type="term" value="C:extracellular region"/>
    <property type="evidence" value="ECO:0007669"/>
    <property type="project" value="UniProtKB-SubCell"/>
</dbReference>
<evidence type="ECO:0000256" key="5">
    <source>
        <dbReference type="ARBA" id="ARBA00022475"/>
    </source>
</evidence>
<protein>
    <recommendedName>
        <fullName evidence="4">CD44 antigen</fullName>
    </recommendedName>
    <alternativeName>
        <fullName evidence="22">GP90 lymphocyte homing/adhesion receptor</fullName>
    </alternativeName>
    <alternativeName>
        <fullName evidence="21">HUTCH-I</fullName>
    </alternativeName>
    <alternativeName>
        <fullName evidence="23">Hermes antigen</fullName>
    </alternativeName>
    <alternativeName>
        <fullName evidence="20">Hyaluronate receptor</fullName>
    </alternativeName>
    <alternativeName>
        <fullName evidence="18">Phagocytic glycoprotein 1</fullName>
    </alternativeName>
    <alternativeName>
        <fullName evidence="19">Phagocytic glycoprotein I</fullName>
    </alternativeName>
</protein>
<dbReference type="FunFam" id="3.10.100.10:FF:000004">
    <property type="entry name" value="CD44 antigen isoform X2"/>
    <property type="match status" value="1"/>
</dbReference>
<comment type="subcellular location">
    <subcellularLocation>
        <location evidence="2">Cell membrane</location>
        <topology evidence="2">Single-pass type I membrane protein</topology>
    </subcellularLocation>
    <subcellularLocation>
        <location evidence="1">Cell projection</location>
        <location evidence="1">Microvillus</location>
    </subcellularLocation>
    <subcellularLocation>
        <location evidence="3">Secreted</location>
    </subcellularLocation>
</comment>
<evidence type="ECO:0000256" key="26">
    <source>
        <dbReference type="SAM" id="Phobius"/>
    </source>
</evidence>
<dbReference type="GO" id="GO:0006954">
    <property type="term" value="P:inflammatory response"/>
    <property type="evidence" value="ECO:0007669"/>
    <property type="project" value="TreeGrafter"/>
</dbReference>
<dbReference type="GO" id="GO:0070374">
    <property type="term" value="P:positive regulation of ERK1 and ERK2 cascade"/>
    <property type="evidence" value="ECO:0007669"/>
    <property type="project" value="TreeGrafter"/>
</dbReference>
<dbReference type="PRINTS" id="PR00658">
    <property type="entry name" value="CD44"/>
</dbReference>
<evidence type="ECO:0000256" key="11">
    <source>
        <dbReference type="ARBA" id="ARBA00022974"/>
    </source>
</evidence>
<dbReference type="InterPro" id="IPR043210">
    <property type="entry name" value="CD44_antigen-like"/>
</dbReference>
<sequence length="903" mass="98920">MANFSLWATFGLCLLKLCLTETEFNVSCRYRGVFHVEKNGRYSLTRSEAVKLCRALNSTLATLEQLKEAHESGFETCRYGFVVGHIVIPRIKPYPLCAANTTGIYKLPANTTDRYDAYCYNASETEEKACEPIKTIDTSLLSNQDETVIDNADGSRYNPDGSRHTSGESSTSGVDDENAGSGSTHETTPMDTSIRRSSPSYYGSSTPVSQLPDHTFGGGEKGIPEKDYGDEFTSMSPHISLGTVAGDFHEEDDRQYPASTTPGPHHDNLEKTTTQTWWNPFPDHWWWSNPGEKTQEPTPATKDVTSSGSDSDDEDSSEQMTYSTVFPGWGRSVAKDETALSTTPGPHHDNLEKTTTQTWWNPFPDHWWWSNPGEKTQEPTPATKDVTSSGSDSDDEDSSEEMMNPTVFPVRSVAKDETALSTTVDSQHETLLEITTQDRWNPTFADEEEQYPSSASRALVTSENEKRHGATQHPLFHSIHSGGISQEQNPANTTGSIEQREFTTAGGSYFGKETSTAMVPSHGAKQNDSEQDPLVYPGWDKGKDYATQPAITDRVIPSTENNHERESSTTAVASPDGATTTKTQLNHFCLRIMPSEKSTEGITNPTDAPWDEVLHRTTASMTETVTASTDVLAPEDITLEAWAPHLVVTVASSPDGAHHKDPTQTPLPSDDEPGQGTEGTTNPTDTLRDEVLHRTTASMTKTVVESVDDVDQEKSTKEPLAPGTTPGREGEEANTTDGSPVHGKPGVFSDIEDSFIPLQTPLTTSSTSSVYVSQGPHKGHYESTTSLEETATTQIASQPRSARVPDWLMIVVALVVLALILAVCIAVNSRRRCGQKKKLVINNGKGAVEDRKTSELNGDVSKSQEMVHLVHKEQSNDRTQACDEFLTVNETQNHHEFDMKTGV</sequence>
<keyword evidence="10" id="KW-0130">Cell adhesion</keyword>
<evidence type="ECO:0000256" key="1">
    <source>
        <dbReference type="ARBA" id="ARBA00004105"/>
    </source>
</evidence>
<dbReference type="InterPro" id="IPR016186">
    <property type="entry name" value="C-type_lectin-like/link_sf"/>
</dbReference>
<keyword evidence="11" id="KW-0654">Proteoglycan</keyword>
<dbReference type="GO" id="GO:0009653">
    <property type="term" value="P:anatomical structure morphogenesis"/>
    <property type="evidence" value="ECO:0007669"/>
    <property type="project" value="UniProtKB-ARBA"/>
</dbReference>
<organism evidence="28 29">
    <name type="scientific">Corvus moneduloides</name>
    <name type="common">New Caledonian crow</name>
    <dbReference type="NCBI Taxonomy" id="1196302"/>
    <lineage>
        <taxon>Eukaryota</taxon>
        <taxon>Metazoa</taxon>
        <taxon>Chordata</taxon>
        <taxon>Craniata</taxon>
        <taxon>Vertebrata</taxon>
        <taxon>Euteleostomi</taxon>
        <taxon>Archelosauria</taxon>
        <taxon>Archosauria</taxon>
        <taxon>Dinosauria</taxon>
        <taxon>Saurischia</taxon>
        <taxon>Theropoda</taxon>
        <taxon>Coelurosauria</taxon>
        <taxon>Aves</taxon>
        <taxon>Neognathae</taxon>
        <taxon>Neoaves</taxon>
        <taxon>Telluraves</taxon>
        <taxon>Australaves</taxon>
        <taxon>Passeriformes</taxon>
        <taxon>Corvoidea</taxon>
        <taxon>Corvidae</taxon>
        <taxon>Corvus</taxon>
    </lineage>
</organism>
<dbReference type="GO" id="GO:0005540">
    <property type="term" value="F:hyaluronic acid binding"/>
    <property type="evidence" value="ECO:0007669"/>
    <property type="project" value="InterPro"/>
</dbReference>
<feature type="transmembrane region" description="Helical" evidence="26">
    <location>
        <begin position="807"/>
        <end position="828"/>
    </location>
</feature>
<evidence type="ECO:0000256" key="22">
    <source>
        <dbReference type="ARBA" id="ARBA00032514"/>
    </source>
</evidence>
<evidence type="ECO:0000256" key="16">
    <source>
        <dbReference type="ARBA" id="ARBA00023180"/>
    </source>
</evidence>
<keyword evidence="7" id="KW-0597">Phosphoprotein</keyword>
<dbReference type="GO" id="GO:0009986">
    <property type="term" value="C:cell surface"/>
    <property type="evidence" value="ECO:0007669"/>
    <property type="project" value="UniProtKB-ARBA"/>
</dbReference>
<accession>A0A8U7P033</accession>
<dbReference type="PANTHER" id="PTHR10225">
    <property type="entry name" value="HYALURONAN RECEPTOR"/>
    <property type="match status" value="1"/>
</dbReference>
<evidence type="ECO:0000256" key="25">
    <source>
        <dbReference type="SAM" id="MobiDB-lite"/>
    </source>
</evidence>
<keyword evidence="17" id="KW-0966">Cell projection</keyword>
<keyword evidence="13 26" id="KW-0472">Membrane</keyword>
<feature type="compositionally biased region" description="Low complexity" evidence="25">
    <location>
        <begin position="757"/>
        <end position="774"/>
    </location>
</feature>
<dbReference type="GO" id="GO:0035692">
    <property type="term" value="C:macrophage migration inhibitory factor receptor complex"/>
    <property type="evidence" value="ECO:0007669"/>
    <property type="project" value="TreeGrafter"/>
</dbReference>
<reference evidence="29" key="1">
    <citation type="submission" date="2019-10" db="EMBL/GenBank/DDBJ databases">
        <title>Corvus moneduloides (New Caledonian crow) genome, bCorMon1, primary haplotype.</title>
        <authorList>
            <person name="Rutz C."/>
            <person name="Fungtammasan C."/>
            <person name="Mountcastle J."/>
            <person name="Formenti G."/>
            <person name="Chow W."/>
            <person name="Howe K."/>
            <person name="Steele M.P."/>
            <person name="Fernandes J."/>
            <person name="Gilbert M.T.P."/>
            <person name="Fedrigo O."/>
            <person name="Jarvis E.D."/>
            <person name="Gemmell N."/>
        </authorList>
    </citation>
    <scope>NUCLEOTIDE SEQUENCE [LARGE SCALE GENOMIC DNA]</scope>
</reference>
<dbReference type="GO" id="GO:0007155">
    <property type="term" value="P:cell adhesion"/>
    <property type="evidence" value="ECO:0007669"/>
    <property type="project" value="UniProtKB-KW"/>
</dbReference>
<dbReference type="PANTHER" id="PTHR10225:SF6">
    <property type="entry name" value="CD44 ANTIGEN"/>
    <property type="match status" value="1"/>
</dbReference>
<evidence type="ECO:0000256" key="21">
    <source>
        <dbReference type="ARBA" id="ARBA00031823"/>
    </source>
</evidence>
<comment type="caution">
    <text evidence="24">Lacks conserved residue(s) required for the propagation of feature annotation.</text>
</comment>
<dbReference type="Gene3D" id="3.10.100.10">
    <property type="entry name" value="Mannose-Binding Protein A, subunit A"/>
    <property type="match status" value="1"/>
</dbReference>
<evidence type="ECO:0000256" key="8">
    <source>
        <dbReference type="ARBA" id="ARBA00022692"/>
    </source>
</evidence>
<evidence type="ECO:0000313" key="28">
    <source>
        <dbReference type="Ensembl" id="ENSCMUP00000001706.2"/>
    </source>
</evidence>
<gene>
    <name evidence="28" type="primary">CD44</name>
</gene>
<evidence type="ECO:0000256" key="4">
    <source>
        <dbReference type="ARBA" id="ARBA00020474"/>
    </source>
</evidence>
<feature type="compositionally biased region" description="Polar residues" evidence="25">
    <location>
        <begin position="180"/>
        <end position="209"/>
    </location>
</feature>
<feature type="compositionally biased region" description="Polar residues" evidence="25">
    <location>
        <begin position="568"/>
        <end position="580"/>
    </location>
</feature>
<dbReference type="PROSITE" id="PS01241">
    <property type="entry name" value="LINK_1"/>
    <property type="match status" value="1"/>
</dbReference>
<evidence type="ECO:0000256" key="15">
    <source>
        <dbReference type="ARBA" id="ARBA00023170"/>
    </source>
</evidence>
<dbReference type="GO" id="GO:0004896">
    <property type="term" value="F:cytokine receptor activity"/>
    <property type="evidence" value="ECO:0007669"/>
    <property type="project" value="TreeGrafter"/>
</dbReference>
<evidence type="ECO:0000256" key="20">
    <source>
        <dbReference type="ARBA" id="ARBA00031179"/>
    </source>
</evidence>
<feature type="region of interest" description="Disordered" evidence="25">
    <location>
        <begin position="364"/>
        <end position="406"/>
    </location>
</feature>
<dbReference type="CDD" id="cd03516">
    <property type="entry name" value="Link_domain_CD44_like"/>
    <property type="match status" value="1"/>
</dbReference>
<dbReference type="Proteomes" id="UP000694553">
    <property type="component" value="Unassembled WGS sequence"/>
</dbReference>
<evidence type="ECO:0000256" key="2">
    <source>
        <dbReference type="ARBA" id="ARBA00004251"/>
    </source>
</evidence>
<evidence type="ECO:0000256" key="9">
    <source>
        <dbReference type="ARBA" id="ARBA00022729"/>
    </source>
</evidence>
<reference evidence="28" key="3">
    <citation type="submission" date="2025-09" db="UniProtKB">
        <authorList>
            <consortium name="Ensembl"/>
        </authorList>
    </citation>
    <scope>IDENTIFICATION</scope>
</reference>
<evidence type="ECO:0000256" key="6">
    <source>
        <dbReference type="ARBA" id="ARBA00022525"/>
    </source>
</evidence>
<dbReference type="InterPro" id="IPR001231">
    <property type="entry name" value="CD44_antigen"/>
</dbReference>
<dbReference type="GO" id="GO:0048731">
    <property type="term" value="P:system development"/>
    <property type="evidence" value="ECO:0007669"/>
    <property type="project" value="UniProtKB-ARBA"/>
</dbReference>
<reference evidence="28" key="2">
    <citation type="submission" date="2025-08" db="UniProtKB">
        <authorList>
            <consortium name="Ensembl"/>
        </authorList>
    </citation>
    <scope>IDENTIFICATION</scope>
</reference>
<keyword evidence="14" id="KW-1015">Disulfide bond</keyword>
<dbReference type="AlphaFoldDB" id="A0A8C3D4U1"/>
<feature type="region of interest" description="Disordered" evidence="25">
    <location>
        <begin position="558"/>
        <end position="580"/>
    </location>
</feature>
<keyword evidence="12 26" id="KW-1133">Transmembrane helix</keyword>
<keyword evidence="15" id="KW-0675">Receptor</keyword>
<evidence type="ECO:0000256" key="19">
    <source>
        <dbReference type="ARBA" id="ARBA00029928"/>
    </source>
</evidence>
<feature type="chain" id="PRO_5043703135" description="CD44 antigen" evidence="27">
    <location>
        <begin position="21"/>
        <end position="903"/>
    </location>
</feature>
<name>A0A8C3D4U1_CORMO</name>
<keyword evidence="29" id="KW-1185">Reference proteome</keyword>
<dbReference type="GO" id="GO:0016323">
    <property type="term" value="C:basolateral plasma membrane"/>
    <property type="evidence" value="ECO:0007669"/>
    <property type="project" value="TreeGrafter"/>
</dbReference>
<dbReference type="InterPro" id="IPR000538">
    <property type="entry name" value="Link_dom"/>
</dbReference>
<dbReference type="SMART" id="SM00445">
    <property type="entry name" value="LINK"/>
    <property type="match status" value="1"/>
</dbReference>
<evidence type="ECO:0000256" key="18">
    <source>
        <dbReference type="ARBA" id="ARBA00029917"/>
    </source>
</evidence>
<evidence type="ECO:0000256" key="13">
    <source>
        <dbReference type="ARBA" id="ARBA00023136"/>
    </source>
</evidence>
<evidence type="ECO:0000256" key="24">
    <source>
        <dbReference type="PROSITE-ProRule" id="PRU00323"/>
    </source>
</evidence>
<dbReference type="GO" id="GO:0005902">
    <property type="term" value="C:microvillus"/>
    <property type="evidence" value="ECO:0007669"/>
    <property type="project" value="UniProtKB-SubCell"/>
</dbReference>
<dbReference type="GO" id="GO:0042981">
    <property type="term" value="P:regulation of apoptotic process"/>
    <property type="evidence" value="ECO:0007669"/>
    <property type="project" value="UniProtKB-ARBA"/>
</dbReference>
<feature type="signal peptide" evidence="27">
    <location>
        <begin position="1"/>
        <end position="20"/>
    </location>
</feature>
<keyword evidence="9 27" id="KW-0732">Signal</keyword>
<evidence type="ECO:0000256" key="23">
    <source>
        <dbReference type="ARBA" id="ARBA00032917"/>
    </source>
</evidence>
<dbReference type="Pfam" id="PF00193">
    <property type="entry name" value="Xlink"/>
    <property type="match status" value="1"/>
</dbReference>
<feature type="region of interest" description="Disordered" evidence="25">
    <location>
        <begin position="144"/>
        <end position="237"/>
    </location>
</feature>
<evidence type="ECO:0000256" key="10">
    <source>
        <dbReference type="ARBA" id="ARBA00022889"/>
    </source>
</evidence>
<keyword evidence="5" id="KW-1003">Cell membrane</keyword>
<dbReference type="SUPFAM" id="SSF56436">
    <property type="entry name" value="C-type lectin-like"/>
    <property type="match status" value="1"/>
</dbReference>
<evidence type="ECO:0000256" key="3">
    <source>
        <dbReference type="ARBA" id="ARBA00004613"/>
    </source>
</evidence>
<keyword evidence="16" id="KW-0325">Glycoprotein</keyword>
<evidence type="ECO:0000256" key="14">
    <source>
        <dbReference type="ARBA" id="ARBA00023157"/>
    </source>
</evidence>
<dbReference type="InterPro" id="IPR016187">
    <property type="entry name" value="CTDL_fold"/>
</dbReference>